<protein>
    <submittedName>
        <fullName evidence="2">Helix-turn-helix transcriptional regulator</fullName>
    </submittedName>
</protein>
<keyword evidence="3" id="KW-1185">Reference proteome</keyword>
<dbReference type="SUPFAM" id="SSF47413">
    <property type="entry name" value="lambda repressor-like DNA-binding domains"/>
    <property type="match status" value="1"/>
</dbReference>
<dbReference type="InterPro" id="IPR001387">
    <property type="entry name" value="Cro/C1-type_HTH"/>
</dbReference>
<sequence length="537" mass="60333">MKMLRSRRTQIKNSAKQLQQESELQSPALLELARILYARLNEQGFEFPNEIKKSYPELEKFLTTKLATFAAEALLEQINFKDLPVEDITALLGIQKQPIPVTEPKLSTLEEIPSSSPFRVGVESCYRTDKWKNSPDNWGVFESPCKNKPSNSVEVYISGGNDGEILALEAALQIIDLIGIDAAKLQLVFASHLLNQPNPCLAKFSLKGSEVIKQIGWDKKHRLTVSEKLAQLASISFHLGRMLMSCTWVEGKPKGNKVNASVSVSPLWVVKTDVIGQKNLLTGKVEQPDEIYITVSPGPWVDSWLNRVGARAGTALCQFGWLATNILKIDPYHDELALKLAIHLTMLSRIKARDIKPYEHKVGELLEAVELESRINAARLDKYKARDLKNDWNNALSLLKSLGWRVMFDDATYPEWLRPNREAEKPSGWKEKKIIDWLWKAKLTIKPPEPIPALLATKSEPLQLKPVTSKSEPILTGADIRKQREAKGVSQTALAEWAGKTKAWLCMVEKGKRKIGPKEAKELWAGIDFLANKLAQP</sequence>
<proteinExistence type="predicted"/>
<reference evidence="2 3" key="1">
    <citation type="submission" date="2022-04" db="EMBL/GenBank/DDBJ databases">
        <title>Positive selection, recombination, and allopatry shape intraspecific diversity of widespread and dominant cyanobacteria.</title>
        <authorList>
            <person name="Wei J."/>
            <person name="Shu W."/>
            <person name="Hu C."/>
        </authorList>
    </citation>
    <scope>NUCLEOTIDE SEQUENCE [LARGE SCALE GENOMIC DNA]</scope>
    <source>
        <strain evidence="2 3">GB2-A5</strain>
    </source>
</reference>
<dbReference type="EMBL" id="JAMPKK010000046">
    <property type="protein sequence ID" value="MEP0866558.1"/>
    <property type="molecule type" value="Genomic_DNA"/>
</dbReference>
<organism evidence="2 3">
    <name type="scientific">Funiculus sociatus GB2-A5</name>
    <dbReference type="NCBI Taxonomy" id="2933946"/>
    <lineage>
        <taxon>Bacteria</taxon>
        <taxon>Bacillati</taxon>
        <taxon>Cyanobacteriota</taxon>
        <taxon>Cyanophyceae</taxon>
        <taxon>Coleofasciculales</taxon>
        <taxon>Coleofasciculaceae</taxon>
        <taxon>Funiculus</taxon>
    </lineage>
</organism>
<accession>A0ABV0JT56</accession>
<gene>
    <name evidence="2" type="ORF">NDI37_19050</name>
</gene>
<dbReference type="RefSeq" id="WP_190447307.1">
    <property type="nucleotide sequence ID" value="NZ_JAMPKK010000046.1"/>
</dbReference>
<dbReference type="CDD" id="cd00093">
    <property type="entry name" value="HTH_XRE"/>
    <property type="match status" value="1"/>
</dbReference>
<name>A0ABV0JT56_9CYAN</name>
<comment type="caution">
    <text evidence="2">The sequence shown here is derived from an EMBL/GenBank/DDBJ whole genome shotgun (WGS) entry which is preliminary data.</text>
</comment>
<evidence type="ECO:0000313" key="2">
    <source>
        <dbReference type="EMBL" id="MEP0866558.1"/>
    </source>
</evidence>
<dbReference type="Proteomes" id="UP001442494">
    <property type="component" value="Unassembled WGS sequence"/>
</dbReference>
<dbReference type="PROSITE" id="PS50943">
    <property type="entry name" value="HTH_CROC1"/>
    <property type="match status" value="1"/>
</dbReference>
<evidence type="ECO:0000313" key="3">
    <source>
        <dbReference type="Proteomes" id="UP001442494"/>
    </source>
</evidence>
<dbReference type="InterPro" id="IPR010982">
    <property type="entry name" value="Lambda_DNA-bd_dom_sf"/>
</dbReference>
<feature type="domain" description="HTH cro/C1-type" evidence="1">
    <location>
        <begin position="480"/>
        <end position="534"/>
    </location>
</feature>
<evidence type="ECO:0000259" key="1">
    <source>
        <dbReference type="PROSITE" id="PS50943"/>
    </source>
</evidence>
<dbReference type="SMART" id="SM00530">
    <property type="entry name" value="HTH_XRE"/>
    <property type="match status" value="1"/>
</dbReference>
<dbReference type="Gene3D" id="1.10.260.40">
    <property type="entry name" value="lambda repressor-like DNA-binding domains"/>
    <property type="match status" value="1"/>
</dbReference>